<evidence type="ECO:0008006" key="3">
    <source>
        <dbReference type="Google" id="ProtNLM"/>
    </source>
</evidence>
<dbReference type="EMBL" id="BFAX01000002">
    <property type="protein sequence ID" value="GBF36148.1"/>
    <property type="molecule type" value="Genomic_DNA"/>
</dbReference>
<reference evidence="1 2" key="1">
    <citation type="journal article" date="2019" name="Int. J. Syst. Evol. Microbiol.">
        <title>Methanofervidicoccus abyssi gen. nov., sp. nov., a hydrogenotrophic methanogen, isolated from a hydrothermal vent chimney in the Mid-Cayman Spreading Center, the Caribbean Sea.</title>
        <authorList>
            <person name="Sakai S."/>
            <person name="Takaki Y."/>
            <person name="Miyazaki M."/>
            <person name="Ogawara M."/>
            <person name="Yanagawa K."/>
            <person name="Miyazaki J."/>
            <person name="Takai K."/>
        </authorList>
    </citation>
    <scope>NUCLEOTIDE SEQUENCE [LARGE SCALE GENOMIC DNA]</scope>
    <source>
        <strain evidence="1 2">HHB</strain>
    </source>
</reference>
<sequence length="219" mass="25099">MDRMEDSKLLIKKAISTIHTLNTGGRSVPVVESLVSYKDAKSGKINVKEFKNAMYSLIEADDFLYRKAPHHKLDESEAKEFCKLIFKCKRHLDKVLEEFGFKFQEEVKLRGDVLYIVSSKKLLRSLKSKMPEINVVSTDGVLHPEDIKVIRPDINEKALKGISKKCEIVKNQINKLIDTLKPREVVVIVDENNKGDQLVYLRAKELYGAKKINIEDLDL</sequence>
<keyword evidence="2" id="KW-1185">Reference proteome</keyword>
<accession>A0A401HPG8</accession>
<dbReference type="AlphaFoldDB" id="A0A401HPG8"/>
<evidence type="ECO:0000313" key="1">
    <source>
        <dbReference type="EMBL" id="GBF36148.1"/>
    </source>
</evidence>
<dbReference type="Proteomes" id="UP000290527">
    <property type="component" value="Unassembled WGS sequence"/>
</dbReference>
<dbReference type="InterPro" id="IPR016736">
    <property type="entry name" value="MJ1481-like"/>
</dbReference>
<evidence type="ECO:0000313" key="2">
    <source>
        <dbReference type="Proteomes" id="UP000290527"/>
    </source>
</evidence>
<comment type="caution">
    <text evidence="1">The sequence shown here is derived from an EMBL/GenBank/DDBJ whole genome shotgun (WGS) entry which is preliminary data.</text>
</comment>
<dbReference type="OrthoDB" id="69345at2157"/>
<organism evidence="1 2">
    <name type="scientific">Methanofervidicoccus abyssi</name>
    <dbReference type="NCBI Taxonomy" id="2082189"/>
    <lineage>
        <taxon>Archaea</taxon>
        <taxon>Methanobacteriati</taxon>
        <taxon>Methanobacteriota</taxon>
        <taxon>Methanomada group</taxon>
        <taxon>Methanococci</taxon>
        <taxon>Methanococcales</taxon>
        <taxon>Methanofervidicoccus</taxon>
    </lineage>
</organism>
<protein>
    <recommendedName>
        <fullName evidence="3">DUF2100 domain-containing protein</fullName>
    </recommendedName>
</protein>
<dbReference type="RefSeq" id="WP_131006932.1">
    <property type="nucleotide sequence ID" value="NZ_BFAX01000002.1"/>
</dbReference>
<name>A0A401HPG8_9EURY</name>
<gene>
    <name evidence="1" type="ORF">MHHB_P0373</name>
</gene>
<dbReference type="Pfam" id="PF09873">
    <property type="entry name" value="SepCysE"/>
    <property type="match status" value="1"/>
</dbReference>
<proteinExistence type="predicted"/>